<dbReference type="EMBL" id="MT631679">
    <property type="protein sequence ID" value="QNO57092.1"/>
    <property type="molecule type" value="Genomic_DNA"/>
</dbReference>
<evidence type="ECO:0000313" key="1">
    <source>
        <dbReference type="EMBL" id="QNO57092.1"/>
    </source>
</evidence>
<reference evidence="1" key="1">
    <citation type="submission" date="2020-06" db="EMBL/GenBank/DDBJ databases">
        <title>Unique genomic features of the anaerobic methanotrophic archaea.</title>
        <authorList>
            <person name="Chadwick G.L."/>
            <person name="Skennerton C.T."/>
            <person name="Laso-Perez R."/>
            <person name="Leu A.O."/>
            <person name="Speth D.R."/>
            <person name="Yu H."/>
            <person name="Morgan-Lang C."/>
            <person name="Hatzenpichler R."/>
            <person name="Goudeau D."/>
            <person name="Malmstrom R."/>
            <person name="Brazelton W.J."/>
            <person name="Woyke T."/>
            <person name="Hallam S.J."/>
            <person name="Tyson G.W."/>
            <person name="Wegener G."/>
            <person name="Boetius A."/>
            <person name="Orphan V."/>
        </authorList>
    </citation>
    <scope>NUCLEOTIDE SEQUENCE</scope>
</reference>
<protein>
    <submittedName>
        <fullName evidence="1">Uncharacterized protein</fullName>
    </submittedName>
</protein>
<sequence length="81" mass="9139">MEITMNAIEVMGTVDKESRLHIDEPLPIAGPNRVRVIILFPSDDIDESEWLRAAAANPAFEFLNDRAEDIYKPTDGKPFQP</sequence>
<accession>A0A7G9ZA08</accession>
<dbReference type="AlphaFoldDB" id="A0A7G9ZA08"/>
<proteinExistence type="predicted"/>
<organism evidence="1">
    <name type="scientific">Candidatus Methanophaga sp. ANME-1 ERB7</name>
    <dbReference type="NCBI Taxonomy" id="2759913"/>
    <lineage>
        <taxon>Archaea</taxon>
        <taxon>Methanobacteriati</taxon>
        <taxon>Methanobacteriota</taxon>
        <taxon>Stenosarchaea group</taxon>
        <taxon>Methanomicrobia</taxon>
        <taxon>Candidatus Methanophagales</taxon>
        <taxon>Candidatus Methanophagaceae</taxon>
        <taxon>Candidatus Methanophaga</taxon>
    </lineage>
</organism>
<name>A0A7G9ZA08_9EURY</name>
<gene>
    <name evidence="1" type="ORF">KECNCEJL_00004</name>
</gene>